<keyword evidence="6" id="KW-1185">Reference proteome</keyword>
<organism evidence="5 6">
    <name type="scientific">Longicatena caecimuris</name>
    <dbReference type="NCBI Taxonomy" id="1796635"/>
    <lineage>
        <taxon>Bacteria</taxon>
        <taxon>Bacillati</taxon>
        <taxon>Bacillota</taxon>
        <taxon>Erysipelotrichia</taxon>
        <taxon>Erysipelotrichales</taxon>
        <taxon>Erysipelotrichaceae</taxon>
        <taxon>Longicatena</taxon>
    </lineage>
</organism>
<accession>A0A4R3T9V5</accession>
<keyword evidence="3" id="KW-0326">Glycosidase</keyword>
<dbReference type="PANTHER" id="PTHR10353:SF296">
    <property type="entry name" value="6-PHOSPHO-BETA-GLUCOSIDASE"/>
    <property type="match status" value="1"/>
</dbReference>
<dbReference type="RefSeq" id="WP_008691029.1">
    <property type="nucleotide sequence ID" value="NZ_AP024510.1"/>
</dbReference>
<evidence type="ECO:0000313" key="5">
    <source>
        <dbReference type="EMBL" id="TCU57627.1"/>
    </source>
</evidence>
<name>A0A4R3T9V5_9FIRM</name>
<dbReference type="GO" id="GO:0005829">
    <property type="term" value="C:cytosol"/>
    <property type="evidence" value="ECO:0007669"/>
    <property type="project" value="TreeGrafter"/>
</dbReference>
<reference evidence="5 6" key="1">
    <citation type="submission" date="2019-03" db="EMBL/GenBank/DDBJ databases">
        <title>Genomic Encyclopedia of Type Strains, Phase IV (KMG-IV): sequencing the most valuable type-strain genomes for metagenomic binning, comparative biology and taxonomic classification.</title>
        <authorList>
            <person name="Goeker M."/>
        </authorList>
    </citation>
    <scope>NUCLEOTIDE SEQUENCE [LARGE SCALE GENOMIC DNA]</scope>
    <source>
        <strain evidence="5 6">DSM 29481</strain>
    </source>
</reference>
<evidence type="ECO:0000256" key="1">
    <source>
        <dbReference type="ARBA" id="ARBA00010838"/>
    </source>
</evidence>
<dbReference type="GeneID" id="73794316"/>
<gene>
    <name evidence="5" type="ORF">EDD61_11713</name>
</gene>
<dbReference type="SUPFAM" id="SSF51445">
    <property type="entry name" value="(Trans)glycosidases"/>
    <property type="match status" value="1"/>
</dbReference>
<evidence type="ECO:0000313" key="6">
    <source>
        <dbReference type="Proteomes" id="UP000295773"/>
    </source>
</evidence>
<dbReference type="Gene3D" id="3.20.20.80">
    <property type="entry name" value="Glycosidases"/>
    <property type="match status" value="1"/>
</dbReference>
<dbReference type="EMBL" id="SMBP01000017">
    <property type="protein sequence ID" value="TCU57627.1"/>
    <property type="molecule type" value="Genomic_DNA"/>
</dbReference>
<dbReference type="Pfam" id="PF00232">
    <property type="entry name" value="Glyco_hydro_1"/>
    <property type="match status" value="1"/>
</dbReference>
<comment type="caution">
    <text evidence="5">The sequence shown here is derived from an EMBL/GenBank/DDBJ whole genome shotgun (WGS) entry which is preliminary data.</text>
</comment>
<dbReference type="InterPro" id="IPR033132">
    <property type="entry name" value="GH_1_N_CS"/>
</dbReference>
<keyword evidence="2" id="KW-0378">Hydrolase</keyword>
<proteinExistence type="inferred from homology"/>
<protein>
    <submittedName>
        <fullName evidence="5">6-phospho-beta-glucosidase</fullName>
    </submittedName>
</protein>
<dbReference type="PANTHER" id="PTHR10353">
    <property type="entry name" value="GLYCOSYL HYDROLASE"/>
    <property type="match status" value="1"/>
</dbReference>
<dbReference type="Proteomes" id="UP000295773">
    <property type="component" value="Unassembled WGS sequence"/>
</dbReference>
<dbReference type="AlphaFoldDB" id="A0A4R3T9V5"/>
<dbReference type="GO" id="GO:0008422">
    <property type="term" value="F:beta-glucosidase activity"/>
    <property type="evidence" value="ECO:0007669"/>
    <property type="project" value="TreeGrafter"/>
</dbReference>
<dbReference type="PROSITE" id="PS00653">
    <property type="entry name" value="GLYCOSYL_HYDROL_F1_2"/>
    <property type="match status" value="1"/>
</dbReference>
<dbReference type="FunFam" id="3.20.20.80:FF:000004">
    <property type="entry name" value="Beta-glucosidase 6-phospho-beta-glucosidase"/>
    <property type="match status" value="1"/>
</dbReference>
<evidence type="ECO:0000256" key="3">
    <source>
        <dbReference type="ARBA" id="ARBA00023295"/>
    </source>
</evidence>
<evidence type="ECO:0000256" key="4">
    <source>
        <dbReference type="RuleBase" id="RU003690"/>
    </source>
</evidence>
<dbReference type="GO" id="GO:0016052">
    <property type="term" value="P:carbohydrate catabolic process"/>
    <property type="evidence" value="ECO:0007669"/>
    <property type="project" value="TreeGrafter"/>
</dbReference>
<dbReference type="PRINTS" id="PR00131">
    <property type="entry name" value="GLHYDRLASE1"/>
</dbReference>
<dbReference type="InterPro" id="IPR017853">
    <property type="entry name" value="GH"/>
</dbReference>
<comment type="similarity">
    <text evidence="1 4">Belongs to the glycosyl hydrolase 1 family.</text>
</comment>
<evidence type="ECO:0000256" key="2">
    <source>
        <dbReference type="ARBA" id="ARBA00022801"/>
    </source>
</evidence>
<sequence length="486" mass="56356">MKKSVFREDFYWGGATASNQCEGAWKQDGKGESCADHFTVGKVDSPRRFTKEIEEGSIYPSHFAVNHYNQYEEDIKLFAEMGFKMYRLSINWTRIFPNGDDQKPNQKGLDHYRSVLELCRKYGIEPLVTMSHYEFPYHLTKKWNGWEDRRTIDCFVTYTKTIMEEYKDLVTYWLTFNEINTPLMGGGVTMSLGMMPKEEKLFFGKGDKITPNDANLIVNGMHHQFIASAKTVIEGRKINPNFKFGCMIASNVVYPYTCKPEDVMKAWEVQQRTNYYCGDVMVRGEYAPFTKSYLKDLQATIHTLPEDDAILKEGVVDYYAFSYYMSGCGTADKEILEKNKSIFSTAKNPYLKASEWGWQIDPEGLRYYLNETYNRYKVPLMVVENGLGANDKLENDTVHDSYRIDYLRQHIQAMAKAVEDGVDILAYTMWGCIDIVSASTGEMKKRYGFIYVDMDDRGKGTLKRYKKDSFYWFKKVIQSNGEDLSD</sequence>
<dbReference type="InterPro" id="IPR001360">
    <property type="entry name" value="Glyco_hydro_1"/>
</dbReference>